<dbReference type="EMBL" id="BSXT01001344">
    <property type="protein sequence ID" value="GMF41526.1"/>
    <property type="molecule type" value="Genomic_DNA"/>
</dbReference>
<proteinExistence type="predicted"/>
<accession>A0A9W6XM18</accession>
<feature type="domain" description="SCAN" evidence="3">
    <location>
        <begin position="16"/>
        <end position="53"/>
    </location>
</feature>
<feature type="region of interest" description="Disordered" evidence="1">
    <location>
        <begin position="76"/>
        <end position="98"/>
    </location>
</feature>
<gene>
    <name evidence="4" type="ORF">Pfra01_001320100</name>
</gene>
<reference evidence="4" key="1">
    <citation type="submission" date="2023-04" db="EMBL/GenBank/DDBJ databases">
        <title>Phytophthora fragariaefolia NBRC 109709.</title>
        <authorList>
            <person name="Ichikawa N."/>
            <person name="Sato H."/>
            <person name="Tonouchi N."/>
        </authorList>
    </citation>
    <scope>NUCLEOTIDE SEQUENCE</scope>
    <source>
        <strain evidence="4">NBRC 109709</strain>
    </source>
</reference>
<dbReference type="GO" id="GO:0003676">
    <property type="term" value="F:nucleic acid binding"/>
    <property type="evidence" value="ECO:0007669"/>
    <property type="project" value="InterPro"/>
</dbReference>
<dbReference type="AlphaFoldDB" id="A0A9W6XM18"/>
<evidence type="ECO:0000259" key="3">
    <source>
        <dbReference type="Pfam" id="PF23663"/>
    </source>
</evidence>
<keyword evidence="5" id="KW-1185">Reference proteome</keyword>
<evidence type="ECO:0000256" key="1">
    <source>
        <dbReference type="SAM" id="MobiDB-lite"/>
    </source>
</evidence>
<sequence>MAEALCGGGCGQLVGGVHKCPSCHSHMHPFCGRPIGEEGFGLPVLCPRCDTAQPLDKAISASPIIAAFDRARALSAAQREGPQVGNDSDGDDSATKDSYADYEQSGFLSNTGTITDIVTTTSRWRCPNSVRYVHHRLKVVVWMRDFTSGKLNEDTVENMDETNFVIDFADDKTLGLVGQKQIKYADVVSGGEGMTMVVRISGGANARVHPPMMIFTNSNCSYPIHGIPDSMPGVSYRSSPKGWMNTKNFREYLQEPRAMCSDWMGREKTIFLDNCSGHLGQEDCKEELDGLNADLRYLPPNATDLCQPVDSFVIAKIKDIWSRKWNAKKIELIEKRIDGTWKVRQLFPHLQEIVRKFPEHFAGKRASTSVKYTADEGTSVDKSPNLEDVAEYTSLQSADVSDKCEEAIEEALV</sequence>
<dbReference type="Pfam" id="PF03184">
    <property type="entry name" value="DDE_1"/>
    <property type="match status" value="1"/>
</dbReference>
<organism evidence="4 5">
    <name type="scientific">Phytophthora fragariaefolia</name>
    <dbReference type="NCBI Taxonomy" id="1490495"/>
    <lineage>
        <taxon>Eukaryota</taxon>
        <taxon>Sar</taxon>
        <taxon>Stramenopiles</taxon>
        <taxon>Oomycota</taxon>
        <taxon>Peronosporomycetes</taxon>
        <taxon>Peronosporales</taxon>
        <taxon>Peronosporaceae</taxon>
        <taxon>Phytophthora</taxon>
    </lineage>
</organism>
<evidence type="ECO:0000313" key="4">
    <source>
        <dbReference type="EMBL" id="GMF41526.1"/>
    </source>
</evidence>
<feature type="domain" description="DDE-1" evidence="2">
    <location>
        <begin position="206"/>
        <end position="338"/>
    </location>
</feature>
<protein>
    <submittedName>
        <fullName evidence="4">Unnamed protein product</fullName>
    </submittedName>
</protein>
<dbReference type="Proteomes" id="UP001165121">
    <property type="component" value="Unassembled WGS sequence"/>
</dbReference>
<dbReference type="OrthoDB" id="111624at2759"/>
<evidence type="ECO:0000313" key="5">
    <source>
        <dbReference type="Proteomes" id="UP001165121"/>
    </source>
</evidence>
<comment type="caution">
    <text evidence="4">The sequence shown here is derived from an EMBL/GenBank/DDBJ whole genome shotgun (WGS) entry which is preliminary data.</text>
</comment>
<evidence type="ECO:0000259" key="2">
    <source>
        <dbReference type="Pfam" id="PF03184"/>
    </source>
</evidence>
<dbReference type="InterPro" id="IPR004875">
    <property type="entry name" value="DDE_SF_endonuclease_dom"/>
</dbReference>
<name>A0A9W6XM18_9STRA</name>
<dbReference type="Pfam" id="PF23663">
    <property type="entry name" value="Znf_SCAND3"/>
    <property type="match status" value="1"/>
</dbReference>
<dbReference type="InterPro" id="IPR057560">
    <property type="entry name" value="Znf_SCAND3"/>
</dbReference>